<name>A0A382T738_9ZZZZ</name>
<feature type="non-terminal residue" evidence="1">
    <location>
        <position position="135"/>
    </location>
</feature>
<reference evidence="1" key="1">
    <citation type="submission" date="2018-05" db="EMBL/GenBank/DDBJ databases">
        <authorList>
            <person name="Lanie J.A."/>
            <person name="Ng W.-L."/>
            <person name="Kazmierczak K.M."/>
            <person name="Andrzejewski T.M."/>
            <person name="Davidsen T.M."/>
            <person name="Wayne K.J."/>
            <person name="Tettelin H."/>
            <person name="Glass J.I."/>
            <person name="Rusch D."/>
            <person name="Podicherti R."/>
            <person name="Tsui H.-C.T."/>
            <person name="Winkler M.E."/>
        </authorList>
    </citation>
    <scope>NUCLEOTIDE SEQUENCE</scope>
</reference>
<dbReference type="SUPFAM" id="SSF51905">
    <property type="entry name" value="FAD/NAD(P)-binding domain"/>
    <property type="match status" value="1"/>
</dbReference>
<dbReference type="GO" id="GO:0005739">
    <property type="term" value="C:mitochondrion"/>
    <property type="evidence" value="ECO:0007669"/>
    <property type="project" value="TreeGrafter"/>
</dbReference>
<sequence>MVGLSLAGLLSKNKQLCITLIDVEQRPAFGPEDDISLRVSAISPGSVAILERINAWQEIQSARVCPYRDMKVWDAGSSVDGPETLHFDSAEFALPQLGFIVENLLIEQALLNQVDRLGVALRYSSQIKTIKRCGS</sequence>
<dbReference type="InterPro" id="IPR051205">
    <property type="entry name" value="UbiH/COQ6_monooxygenase"/>
</dbReference>
<evidence type="ECO:0008006" key="2">
    <source>
        <dbReference type="Google" id="ProtNLM"/>
    </source>
</evidence>
<dbReference type="Gene3D" id="3.50.50.60">
    <property type="entry name" value="FAD/NAD(P)-binding domain"/>
    <property type="match status" value="1"/>
</dbReference>
<dbReference type="AlphaFoldDB" id="A0A382T738"/>
<evidence type="ECO:0000313" key="1">
    <source>
        <dbReference type="EMBL" id="SVD17575.1"/>
    </source>
</evidence>
<dbReference type="PANTHER" id="PTHR43876:SF7">
    <property type="entry name" value="UBIQUINONE BIOSYNTHESIS MONOOXYGENASE COQ6, MITOCHONDRIAL"/>
    <property type="match status" value="1"/>
</dbReference>
<dbReference type="PANTHER" id="PTHR43876">
    <property type="entry name" value="UBIQUINONE BIOSYNTHESIS MONOOXYGENASE COQ6, MITOCHONDRIAL"/>
    <property type="match status" value="1"/>
</dbReference>
<dbReference type="EMBL" id="UINC01134189">
    <property type="protein sequence ID" value="SVD17575.1"/>
    <property type="molecule type" value="Genomic_DNA"/>
</dbReference>
<dbReference type="InterPro" id="IPR036188">
    <property type="entry name" value="FAD/NAD-bd_sf"/>
</dbReference>
<accession>A0A382T738</accession>
<organism evidence="1">
    <name type="scientific">marine metagenome</name>
    <dbReference type="NCBI Taxonomy" id="408172"/>
    <lineage>
        <taxon>unclassified sequences</taxon>
        <taxon>metagenomes</taxon>
        <taxon>ecological metagenomes</taxon>
    </lineage>
</organism>
<proteinExistence type="predicted"/>
<protein>
    <recommendedName>
        <fullName evidence="2">FAD-binding domain-containing protein</fullName>
    </recommendedName>
</protein>
<gene>
    <name evidence="1" type="ORF">METZ01_LOCUS370429</name>
</gene>